<feature type="domain" description="MYND-type" evidence="7">
    <location>
        <begin position="1112"/>
        <end position="1154"/>
    </location>
</feature>
<dbReference type="SUPFAM" id="SSF81901">
    <property type="entry name" value="HCP-like"/>
    <property type="match status" value="1"/>
</dbReference>
<dbReference type="SUPFAM" id="SSF48452">
    <property type="entry name" value="TPR-like"/>
    <property type="match status" value="1"/>
</dbReference>
<evidence type="ECO:0000313" key="9">
    <source>
        <dbReference type="Proteomes" id="UP001642540"/>
    </source>
</evidence>
<dbReference type="SMART" id="SM00671">
    <property type="entry name" value="SEL1"/>
    <property type="match status" value="4"/>
</dbReference>
<dbReference type="SMART" id="SM00028">
    <property type="entry name" value="TPR"/>
    <property type="match status" value="2"/>
</dbReference>
<accession>A0ABP1PN93</accession>
<keyword evidence="1" id="KW-0479">Metal-binding</keyword>
<reference evidence="8 9" key="1">
    <citation type="submission" date="2024-08" db="EMBL/GenBank/DDBJ databases">
        <authorList>
            <person name="Cucini C."/>
            <person name="Frati F."/>
        </authorList>
    </citation>
    <scope>NUCLEOTIDE SEQUENCE [LARGE SCALE GENOMIC DNA]</scope>
</reference>
<dbReference type="EMBL" id="CAXLJM020000006">
    <property type="protein sequence ID" value="CAL8071807.1"/>
    <property type="molecule type" value="Genomic_DNA"/>
</dbReference>
<dbReference type="InterPro" id="IPR019734">
    <property type="entry name" value="TPR_rpt"/>
</dbReference>
<evidence type="ECO:0000256" key="1">
    <source>
        <dbReference type="ARBA" id="ARBA00022723"/>
    </source>
</evidence>
<name>A0ABP1PN93_9HEXA</name>
<proteinExistence type="inferred from homology"/>
<keyword evidence="6" id="KW-0802">TPR repeat</keyword>
<protein>
    <recommendedName>
        <fullName evidence="7">MYND-type domain-containing protein</fullName>
    </recommendedName>
</protein>
<dbReference type="Gene3D" id="6.10.140.2220">
    <property type="match status" value="1"/>
</dbReference>
<dbReference type="PROSITE" id="PS50865">
    <property type="entry name" value="ZF_MYND_2"/>
    <property type="match status" value="1"/>
</dbReference>
<dbReference type="Pfam" id="PF08238">
    <property type="entry name" value="Sel1"/>
    <property type="match status" value="4"/>
</dbReference>
<sequence>MEPDSISSSKSSIMTPMQLSDEEYFYKLDNMVSVSCEVLRNIFRARWKKESGDDWKPTDKQGKDFIKGLGKFSYQKSDPIQKTKIATGCLEDWDLCLLSLVILNVGDRRSYKSENESVHRLLTLRNTLAHHPTRKVTKQDYQGKMKVFRKSLKELGVKDDDIEKMIANSGTSCSDAAFKIAKKLYDKAKCKMAKNNFEKAIERCNEAIELPSLLPTHLSIAYENRAECYLKFALNKRESQKRQESYKYIDQAIRDGNDALKLNINSWKAHYIIGRCYRLNNEFQLAIKHLTSAYAISPAQKLLKTELDSCRVDSESYNSVDCWHPSLMTMTCKERVAANNEATGYKKMQHTNMRDWNAKLRILGTKFPGADDVMRGDQYRDGLRVKACNTEAAKYYSKAADLGNLEGMVKLGDCYLNGHGVPQDPAKSHELFLKVANMSPNLPSSTITLANKNHGVASAQFSMGILYANGLFVEKDNYMAANWYRKSAENGDPFAACNLARLYADGNGVAEDEKMAELYWYKAVAFGDSYAAVALVEHYLSHLEPEKAEAMFKTAKSRGHVYYKCKSDEEFQTEIQDVVQQRNRREAEVSEFEKEHNLDTKGLTVQERFWRKRCSKNSEPMLDKYVRLINELRNKFESEAYWDKIDEEFENDLIRNIKLIGARAKEGSALAVEILKTRNTNHNLIHLIGEKETFSNKQKLHVLNMIYECVIGEFNIVSWKGKTKTKLKQIINELYESKRGRHDQEEMKIRLVYVELNYPRSGTSSGHFASKLLKQGIEMYPDNVHYYTLFCAHAEDTQSQLRYVEIALKRWPHNVNLHYKKATILGRNLISTCRSSCKNCRCEYAQVYAPRKKKEVVEAYEKFIRKAPKDHRSLPNAYYSLAMIHVIISTDFKMMNYYYKLGKQAEENQLPCFVSEYQNEMCIEKVFVENVRSERSSPQGVDVPNTILERRKHLKCPVRRWMITRHRTSVNNLNEKKYIKCSSFDPVRKPKEIPPVPDRMYMVKPITIKQMALSENRIYENRVLELTIIDVPKGECCLGLGVHLIAEDEDGDVTHLNIYGMWKSEDSSLEKLGMGARIAILHPHMQTGSDPILIVNDDPDSIIFLEKVENMCWFCAESVATKDVQKCGRCRQAVYCSKECQEHDWKIMKHKLICFNI</sequence>
<dbReference type="PANTHER" id="PTHR11102:SF160">
    <property type="entry name" value="ERAD-ASSOCIATED E3 UBIQUITIN-PROTEIN LIGASE COMPONENT HRD3"/>
    <property type="match status" value="1"/>
</dbReference>
<evidence type="ECO:0000313" key="8">
    <source>
        <dbReference type="EMBL" id="CAL8071807.1"/>
    </source>
</evidence>
<evidence type="ECO:0000256" key="2">
    <source>
        <dbReference type="ARBA" id="ARBA00022771"/>
    </source>
</evidence>
<dbReference type="SUPFAM" id="SSF144232">
    <property type="entry name" value="HIT/MYND zinc finger-like"/>
    <property type="match status" value="1"/>
</dbReference>
<evidence type="ECO:0000256" key="4">
    <source>
        <dbReference type="ARBA" id="ARBA00038101"/>
    </source>
</evidence>
<dbReference type="PROSITE" id="PS01360">
    <property type="entry name" value="ZF_MYND_1"/>
    <property type="match status" value="1"/>
</dbReference>
<comment type="similarity">
    <text evidence="4">Belongs to the sel-1 family.</text>
</comment>
<feature type="repeat" description="TPR" evidence="6">
    <location>
        <begin position="267"/>
        <end position="300"/>
    </location>
</feature>
<dbReference type="InterPro" id="IPR050767">
    <property type="entry name" value="Sel1_AlgK"/>
</dbReference>
<comment type="caution">
    <text evidence="8">The sequence shown here is derived from an EMBL/GenBank/DDBJ whole genome shotgun (WGS) entry which is preliminary data.</text>
</comment>
<evidence type="ECO:0000256" key="5">
    <source>
        <dbReference type="PROSITE-ProRule" id="PRU00134"/>
    </source>
</evidence>
<evidence type="ECO:0000256" key="3">
    <source>
        <dbReference type="ARBA" id="ARBA00022833"/>
    </source>
</evidence>
<dbReference type="InterPro" id="IPR002893">
    <property type="entry name" value="Znf_MYND"/>
</dbReference>
<evidence type="ECO:0000259" key="7">
    <source>
        <dbReference type="PROSITE" id="PS50865"/>
    </source>
</evidence>
<keyword evidence="2 5" id="KW-0863">Zinc-finger</keyword>
<keyword evidence="3" id="KW-0862">Zinc</keyword>
<dbReference type="InterPro" id="IPR006597">
    <property type="entry name" value="Sel1-like"/>
</dbReference>
<dbReference type="InterPro" id="IPR011990">
    <property type="entry name" value="TPR-like_helical_dom_sf"/>
</dbReference>
<keyword evidence="9" id="KW-1185">Reference proteome</keyword>
<gene>
    <name evidence="8" type="ORF">ODALV1_LOCUS1896</name>
</gene>
<evidence type="ECO:0000256" key="6">
    <source>
        <dbReference type="PROSITE-ProRule" id="PRU00339"/>
    </source>
</evidence>
<dbReference type="Pfam" id="PF01753">
    <property type="entry name" value="zf-MYND"/>
    <property type="match status" value="1"/>
</dbReference>
<organism evidence="8 9">
    <name type="scientific">Orchesella dallaii</name>
    <dbReference type="NCBI Taxonomy" id="48710"/>
    <lineage>
        <taxon>Eukaryota</taxon>
        <taxon>Metazoa</taxon>
        <taxon>Ecdysozoa</taxon>
        <taxon>Arthropoda</taxon>
        <taxon>Hexapoda</taxon>
        <taxon>Collembola</taxon>
        <taxon>Entomobryomorpha</taxon>
        <taxon>Entomobryoidea</taxon>
        <taxon>Orchesellidae</taxon>
        <taxon>Orchesellinae</taxon>
        <taxon>Orchesella</taxon>
    </lineage>
</organism>
<dbReference type="Proteomes" id="UP001642540">
    <property type="component" value="Unassembled WGS sequence"/>
</dbReference>
<dbReference type="PROSITE" id="PS50005">
    <property type="entry name" value="TPR"/>
    <property type="match status" value="1"/>
</dbReference>
<dbReference type="Gene3D" id="1.25.40.10">
    <property type="entry name" value="Tetratricopeptide repeat domain"/>
    <property type="match status" value="2"/>
</dbReference>
<dbReference type="PANTHER" id="PTHR11102">
    <property type="entry name" value="SEL-1-LIKE PROTEIN"/>
    <property type="match status" value="1"/>
</dbReference>